<gene>
    <name evidence="3" type="ORF">FGU65_05750</name>
</gene>
<dbReference type="RefSeq" id="WP_301663499.1">
    <property type="nucleotide sequence ID" value="NZ_VCYH01000003.1"/>
</dbReference>
<keyword evidence="4" id="KW-1185">Reference proteome</keyword>
<protein>
    <submittedName>
        <fullName evidence="3">Universal stress protein</fullName>
    </submittedName>
</protein>
<dbReference type="PRINTS" id="PR01438">
    <property type="entry name" value="UNVRSLSTRESS"/>
</dbReference>
<evidence type="ECO:0000313" key="4">
    <source>
        <dbReference type="Proteomes" id="UP001168338"/>
    </source>
</evidence>
<organism evidence="3 4">
    <name type="scientific">Methanoculleus frigidifontis</name>
    <dbReference type="NCBI Taxonomy" id="2584085"/>
    <lineage>
        <taxon>Archaea</taxon>
        <taxon>Methanobacteriati</taxon>
        <taxon>Methanobacteriota</taxon>
        <taxon>Stenosarchaea group</taxon>
        <taxon>Methanomicrobia</taxon>
        <taxon>Methanomicrobiales</taxon>
        <taxon>Methanomicrobiaceae</taxon>
        <taxon>Methanoculleus</taxon>
    </lineage>
</organism>
<dbReference type="EMBL" id="VCYH01000003">
    <property type="protein sequence ID" value="MDN7024397.1"/>
    <property type="molecule type" value="Genomic_DNA"/>
</dbReference>
<evidence type="ECO:0000259" key="2">
    <source>
        <dbReference type="Pfam" id="PF00582"/>
    </source>
</evidence>
<proteinExistence type="inferred from homology"/>
<dbReference type="CDD" id="cd00293">
    <property type="entry name" value="USP-like"/>
    <property type="match status" value="1"/>
</dbReference>
<dbReference type="Gene3D" id="3.40.50.620">
    <property type="entry name" value="HUPs"/>
    <property type="match status" value="1"/>
</dbReference>
<evidence type="ECO:0000313" key="3">
    <source>
        <dbReference type="EMBL" id="MDN7024397.1"/>
    </source>
</evidence>
<dbReference type="InterPro" id="IPR014729">
    <property type="entry name" value="Rossmann-like_a/b/a_fold"/>
</dbReference>
<dbReference type="PANTHER" id="PTHR46268:SF26">
    <property type="entry name" value="UNIVERSAL STRESS PROTEIN MJ0577"/>
    <property type="match status" value="1"/>
</dbReference>
<sequence>MAKTLFERVLFPTDFSALSEKTFELVTRLRHCGTMDVIIMHVIDERDTITIARGGSAYLGSVSTYEKKPQKWLREDLGENMRAVQKKAKQARLQVSIRMPVGSPGEQIVSIADEEHVSLIVIGSHGKSNIQKVLLGSVSDYVIKHASQPVMVVKRGQAG</sequence>
<dbReference type="InterPro" id="IPR006015">
    <property type="entry name" value="Universal_stress_UspA"/>
</dbReference>
<name>A0ABT8M8X5_9EURY</name>
<reference evidence="3" key="1">
    <citation type="submission" date="2019-05" db="EMBL/GenBank/DDBJ databases">
        <title>Methanoculleus sp. FWC-SCC1, a methanogenic archaeon isolated from deep marine cold seep.</title>
        <authorList>
            <person name="Chen Y.-W."/>
            <person name="Chen S.-C."/>
            <person name="Teng N.-H."/>
            <person name="Lai M.-C."/>
        </authorList>
    </citation>
    <scope>NUCLEOTIDE SEQUENCE</scope>
    <source>
        <strain evidence="3">FWC-SCC1</strain>
    </source>
</reference>
<dbReference type="SUPFAM" id="SSF52402">
    <property type="entry name" value="Adenine nucleotide alpha hydrolases-like"/>
    <property type="match status" value="1"/>
</dbReference>
<dbReference type="InterPro" id="IPR006016">
    <property type="entry name" value="UspA"/>
</dbReference>
<accession>A0ABT8M8X5</accession>
<feature type="domain" description="UspA" evidence="2">
    <location>
        <begin position="6"/>
        <end position="154"/>
    </location>
</feature>
<evidence type="ECO:0000256" key="1">
    <source>
        <dbReference type="ARBA" id="ARBA00008791"/>
    </source>
</evidence>
<dbReference type="Proteomes" id="UP001168338">
    <property type="component" value="Unassembled WGS sequence"/>
</dbReference>
<comment type="caution">
    <text evidence="3">The sequence shown here is derived from an EMBL/GenBank/DDBJ whole genome shotgun (WGS) entry which is preliminary data.</text>
</comment>
<comment type="similarity">
    <text evidence="1">Belongs to the universal stress protein A family.</text>
</comment>
<dbReference type="Pfam" id="PF00582">
    <property type="entry name" value="Usp"/>
    <property type="match status" value="1"/>
</dbReference>
<dbReference type="PANTHER" id="PTHR46268">
    <property type="entry name" value="STRESS RESPONSE PROTEIN NHAX"/>
    <property type="match status" value="1"/>
</dbReference>